<accession>A0ACB8FSQ6</accession>
<dbReference type="EMBL" id="CM037619">
    <property type="protein sequence ID" value="KAH8008468.1"/>
    <property type="molecule type" value="Genomic_DNA"/>
</dbReference>
<keyword evidence="2" id="KW-1185">Reference proteome</keyword>
<protein>
    <submittedName>
        <fullName evidence="1">Uncharacterized protein</fullName>
    </submittedName>
</protein>
<gene>
    <name evidence="1" type="ORF">K3G42_029701</name>
</gene>
<reference evidence="1" key="1">
    <citation type="submission" date="2021-08" db="EMBL/GenBank/DDBJ databases">
        <title>The first chromosome-level gecko genome reveals the dynamic sex chromosomes of Neotropical dwarf geckos (Sphaerodactylidae: Sphaerodactylus).</title>
        <authorList>
            <person name="Pinto B.J."/>
            <person name="Keating S.E."/>
            <person name="Gamble T."/>
        </authorList>
    </citation>
    <scope>NUCLEOTIDE SEQUENCE</scope>
    <source>
        <strain evidence="1">TG3544</strain>
    </source>
</reference>
<dbReference type="Proteomes" id="UP000827872">
    <property type="component" value="Linkage Group LG06"/>
</dbReference>
<evidence type="ECO:0000313" key="1">
    <source>
        <dbReference type="EMBL" id="KAH8008468.1"/>
    </source>
</evidence>
<comment type="caution">
    <text evidence="1">The sequence shown here is derived from an EMBL/GenBank/DDBJ whole genome shotgun (WGS) entry which is preliminary data.</text>
</comment>
<sequence length="536" mass="59478">MLPPPATNIGFSRDKIDLPVAILTTALQSRLNCGTLRFPVFQPLSVPHRRGPRNKESPVAEKIASLRPPEPRKALLSLREYHPQTLFPSPESLCLGRSLFKTLPCGEAACSEKMLLYHSSLETLAGKVRVTVVSQKRQGGKPKRKRQSSESQPKRSRSTTGQIHPEPVAPELLQEVYNAPHLSESILPQATLMEPNHTLARNWSVPGDPFVGLQLLLQFKPLFVPLYCLLVAVACLGNSSLVLCIAADRKLHNATNFFLGNLSVGDLLMCLACVPLTVSYAFEPRGWLFGPAMCHAVVLLQVATVYVSVLSLTAIAVDRYVVVAYPVRRRMALRYCGLVVAAIWVASLALAVPPALHSTYLDLSSIGQELYICEEFWDHMATQQLAYSCATLFVSYMVPLLAVTVSYCSISAHLRRRCVPGLASSDQSQWNRQKRKTFVLLVGSVLAFAFSWMPLQVLNLVRDVDPDFSVLSKRYINVVQLSCHLVAMSSACYNPFIYASLHRKFRARLRGYFCRREEKRGRAGHPDNLAHGTAAV</sequence>
<evidence type="ECO:0000313" key="2">
    <source>
        <dbReference type="Proteomes" id="UP000827872"/>
    </source>
</evidence>
<proteinExistence type="predicted"/>
<name>A0ACB8FSQ6_9SAUR</name>
<organism evidence="1 2">
    <name type="scientific">Sphaerodactylus townsendi</name>
    <dbReference type="NCBI Taxonomy" id="933632"/>
    <lineage>
        <taxon>Eukaryota</taxon>
        <taxon>Metazoa</taxon>
        <taxon>Chordata</taxon>
        <taxon>Craniata</taxon>
        <taxon>Vertebrata</taxon>
        <taxon>Euteleostomi</taxon>
        <taxon>Lepidosauria</taxon>
        <taxon>Squamata</taxon>
        <taxon>Bifurcata</taxon>
        <taxon>Gekkota</taxon>
        <taxon>Sphaerodactylidae</taxon>
        <taxon>Sphaerodactylus</taxon>
    </lineage>
</organism>